<dbReference type="EMBL" id="NMPR01000016">
    <property type="protein sequence ID" value="KAA8635003.1"/>
    <property type="molecule type" value="Genomic_DNA"/>
</dbReference>
<dbReference type="GO" id="GO:0034399">
    <property type="term" value="C:nuclear periphery"/>
    <property type="evidence" value="ECO:0007669"/>
    <property type="project" value="EnsemblFungi"/>
</dbReference>
<keyword evidence="5" id="KW-0539">Nucleus</keyword>
<feature type="compositionally biased region" description="Acidic residues" evidence="6">
    <location>
        <begin position="133"/>
        <end position="159"/>
    </location>
</feature>
<dbReference type="GO" id="GO:0005730">
    <property type="term" value="C:nucleolus"/>
    <property type="evidence" value="ECO:0007669"/>
    <property type="project" value="UniProtKB-SubCell"/>
</dbReference>
<keyword evidence="3" id="KW-0690">Ribosome biogenesis</keyword>
<feature type="compositionally biased region" description="Gly residues" evidence="6">
    <location>
        <begin position="409"/>
        <end position="424"/>
    </location>
</feature>
<evidence type="ECO:0000256" key="4">
    <source>
        <dbReference type="ARBA" id="ARBA00023054"/>
    </source>
</evidence>
<sequence length="447" mass="49303">MPRQSTRTKKPATKAAEPEKVEKVVEEKPQKEQKKRGRKPKQVVEETPVEDKMEVEEEQNEEETTTQTKADKQQPEQQEETGSDSEDGSDDEEENDLDLNALDESDSDSEFERDLNEKQSAAGIQANKYQNAAEEESSDEEDEDEIDIDDLDAEGEEGEEIKAISQARQTINNKQGLLTALKRFALGTSDKVPFAFHQSVVSKKVTEESIPAIDDDLARELAFMNQALEAARVGRALLRKEGVPFTRPTDYFAETLRSDETMEKVKAKLIEEATAKKASAEARKQRDLKKFGKQVQVAKQQERAKQKRDTLEKIELLKKKRKDGSGPSGATEAEDLFDVAVDNELKGKPGSKDNSKKRGRDGKESGGPNAKRQRKNDKFGFGGKKKYTKSNDALSSGDVSGFSARKMKSGGGEGGRAGGPGGGSKPKKFKPAPRPGKARRAASAGRR</sequence>
<comment type="caution">
    <text evidence="7">The sequence shown here is derived from an EMBL/GenBank/DDBJ whole genome shotgun (WGS) entry which is preliminary data.</text>
</comment>
<feature type="compositionally biased region" description="Acidic residues" evidence="6">
    <location>
        <begin position="53"/>
        <end position="64"/>
    </location>
</feature>
<dbReference type="GO" id="GO:0006364">
    <property type="term" value="P:rRNA processing"/>
    <property type="evidence" value="ECO:0007669"/>
    <property type="project" value="EnsemblFungi"/>
</dbReference>
<feature type="compositionally biased region" description="Basic and acidic residues" evidence="6">
    <location>
        <begin position="16"/>
        <end position="32"/>
    </location>
</feature>
<evidence type="ECO:0000256" key="5">
    <source>
        <dbReference type="ARBA" id="ARBA00023242"/>
    </source>
</evidence>
<feature type="compositionally biased region" description="Basic and acidic residues" evidence="6">
    <location>
        <begin position="274"/>
        <end position="290"/>
    </location>
</feature>
<dbReference type="Pfam" id="PF05890">
    <property type="entry name" value="Ebp2"/>
    <property type="match status" value="1"/>
</dbReference>
<protein>
    <submittedName>
        <fullName evidence="7">Uncharacterized protein</fullName>
    </submittedName>
</protein>
<feature type="compositionally biased region" description="Acidic residues" evidence="6">
    <location>
        <begin position="77"/>
        <end position="109"/>
    </location>
</feature>
<dbReference type="PANTHER" id="PTHR13028:SF0">
    <property type="entry name" value="RRNA-PROCESSING PROTEIN EBP2-RELATED"/>
    <property type="match status" value="1"/>
</dbReference>
<evidence type="ECO:0000256" key="6">
    <source>
        <dbReference type="SAM" id="MobiDB-lite"/>
    </source>
</evidence>
<accession>A0A8S8ZYF6</accession>
<feature type="compositionally biased region" description="Basic residues" evidence="6">
    <location>
        <begin position="1"/>
        <end position="12"/>
    </location>
</feature>
<dbReference type="Proteomes" id="UP000433876">
    <property type="component" value="Unassembled WGS sequence"/>
</dbReference>
<dbReference type="VEuPathDB" id="FungiDB:SMAC_03957"/>
<dbReference type="AlphaFoldDB" id="A0A8S8ZYF6"/>
<dbReference type="GO" id="GO:0000280">
    <property type="term" value="P:nuclear division"/>
    <property type="evidence" value="ECO:0007669"/>
    <property type="project" value="EnsemblFungi"/>
</dbReference>
<proteinExistence type="inferred from homology"/>
<dbReference type="GO" id="GO:0042802">
    <property type="term" value="F:identical protein binding"/>
    <property type="evidence" value="ECO:0007669"/>
    <property type="project" value="EnsemblFungi"/>
</dbReference>
<feature type="region of interest" description="Disordered" evidence="6">
    <location>
        <begin position="1"/>
        <end position="159"/>
    </location>
</feature>
<feature type="compositionally biased region" description="Basic residues" evidence="6">
    <location>
        <begin position="425"/>
        <end position="447"/>
    </location>
</feature>
<feature type="compositionally biased region" description="Basic and acidic residues" evidence="6">
    <location>
        <begin position="300"/>
        <end position="317"/>
    </location>
</feature>
<organism evidence="7 8">
    <name type="scientific">Sordaria macrospora</name>
    <dbReference type="NCBI Taxonomy" id="5147"/>
    <lineage>
        <taxon>Eukaryota</taxon>
        <taxon>Fungi</taxon>
        <taxon>Dikarya</taxon>
        <taxon>Ascomycota</taxon>
        <taxon>Pezizomycotina</taxon>
        <taxon>Sordariomycetes</taxon>
        <taxon>Sordariomycetidae</taxon>
        <taxon>Sordariales</taxon>
        <taxon>Sordariaceae</taxon>
        <taxon>Sordaria</taxon>
    </lineage>
</organism>
<evidence type="ECO:0000256" key="3">
    <source>
        <dbReference type="ARBA" id="ARBA00022517"/>
    </source>
</evidence>
<keyword evidence="4" id="KW-0175">Coiled coil</keyword>
<feature type="region of interest" description="Disordered" evidence="6">
    <location>
        <begin position="274"/>
        <end position="447"/>
    </location>
</feature>
<dbReference type="InterPro" id="IPR008610">
    <property type="entry name" value="Ebp2"/>
</dbReference>
<feature type="compositionally biased region" description="Basic and acidic residues" evidence="6">
    <location>
        <begin position="343"/>
        <end position="364"/>
    </location>
</feature>
<evidence type="ECO:0000313" key="8">
    <source>
        <dbReference type="Proteomes" id="UP000433876"/>
    </source>
</evidence>
<dbReference type="GO" id="GO:0042273">
    <property type="term" value="P:ribosomal large subunit biogenesis"/>
    <property type="evidence" value="ECO:0007669"/>
    <property type="project" value="TreeGrafter"/>
</dbReference>
<evidence type="ECO:0000313" key="7">
    <source>
        <dbReference type="EMBL" id="KAA8635003.1"/>
    </source>
</evidence>
<dbReference type="OMA" id="DAHKGRD"/>
<gene>
    <name evidence="7" type="ORF">SMACR_03957</name>
</gene>
<dbReference type="GO" id="GO:0030687">
    <property type="term" value="C:preribosome, large subunit precursor"/>
    <property type="evidence" value="ECO:0007669"/>
    <property type="project" value="EnsemblFungi"/>
</dbReference>
<dbReference type="PANTHER" id="PTHR13028">
    <property type="entry name" value="RRNA PROCESSING PROTEIN EBNA1-BINDING PROTEIN-RELATED"/>
    <property type="match status" value="1"/>
</dbReference>
<name>A0A8S8ZYF6_SORMA</name>
<evidence type="ECO:0000256" key="1">
    <source>
        <dbReference type="ARBA" id="ARBA00004604"/>
    </source>
</evidence>
<reference evidence="7 8" key="1">
    <citation type="submission" date="2017-07" db="EMBL/GenBank/DDBJ databases">
        <title>Genome sequence of the Sordaria macrospora wild type strain R19027.</title>
        <authorList>
            <person name="Nowrousian M."/>
            <person name="Teichert I."/>
            <person name="Kueck U."/>
        </authorList>
    </citation>
    <scope>NUCLEOTIDE SEQUENCE [LARGE SCALE GENOMIC DNA]</scope>
    <source>
        <strain evidence="7 8">R19027</strain>
        <tissue evidence="7">Mycelium</tissue>
    </source>
</reference>
<comment type="similarity">
    <text evidence="2">Belongs to the EBP2 family.</text>
</comment>
<evidence type="ECO:0000256" key="2">
    <source>
        <dbReference type="ARBA" id="ARBA00007336"/>
    </source>
</evidence>
<comment type="subcellular location">
    <subcellularLocation>
        <location evidence="1">Nucleus</location>
        <location evidence="1">Nucleolus</location>
    </subcellularLocation>
</comment>